<accession>A0A5C3LIW7</accession>
<evidence type="ECO:0000256" key="7">
    <source>
        <dbReference type="ARBA" id="ARBA00023180"/>
    </source>
</evidence>
<dbReference type="GO" id="GO:0005783">
    <property type="term" value="C:endoplasmic reticulum"/>
    <property type="evidence" value="ECO:0007669"/>
    <property type="project" value="TreeGrafter"/>
</dbReference>
<dbReference type="OrthoDB" id="529273at2759"/>
<protein>
    <recommendedName>
        <fullName evidence="9">Glycosyltransferase 61 catalytic domain-containing protein</fullName>
    </recommendedName>
</protein>
<evidence type="ECO:0000256" key="8">
    <source>
        <dbReference type="SAM" id="Phobius"/>
    </source>
</evidence>
<evidence type="ECO:0000256" key="3">
    <source>
        <dbReference type="ARBA" id="ARBA00022679"/>
    </source>
</evidence>
<dbReference type="AlphaFoldDB" id="A0A5C3LIW7"/>
<evidence type="ECO:0000256" key="2">
    <source>
        <dbReference type="ARBA" id="ARBA00022676"/>
    </source>
</evidence>
<evidence type="ECO:0000256" key="1">
    <source>
        <dbReference type="ARBA" id="ARBA00004167"/>
    </source>
</evidence>
<dbReference type="Pfam" id="PF04577">
    <property type="entry name" value="Glyco_transf_61"/>
    <property type="match status" value="1"/>
</dbReference>
<dbReference type="GO" id="GO:0016020">
    <property type="term" value="C:membrane"/>
    <property type="evidence" value="ECO:0007669"/>
    <property type="project" value="UniProtKB-SubCell"/>
</dbReference>
<evidence type="ECO:0000313" key="10">
    <source>
        <dbReference type="EMBL" id="TFK32748.1"/>
    </source>
</evidence>
<evidence type="ECO:0000259" key="9">
    <source>
        <dbReference type="Pfam" id="PF04577"/>
    </source>
</evidence>
<name>A0A5C3LIW7_9AGAR</name>
<keyword evidence="7" id="KW-0325">Glycoprotein</keyword>
<dbReference type="PANTHER" id="PTHR20961">
    <property type="entry name" value="GLYCOSYLTRANSFERASE"/>
    <property type="match status" value="1"/>
</dbReference>
<proteinExistence type="predicted"/>
<dbReference type="GO" id="GO:0097363">
    <property type="term" value="F:protein O-acetylglucosaminyltransferase activity"/>
    <property type="evidence" value="ECO:0007669"/>
    <property type="project" value="TreeGrafter"/>
</dbReference>
<comment type="subcellular location">
    <subcellularLocation>
        <location evidence="1">Membrane</location>
        <topology evidence="1">Single-pass membrane protein</topology>
    </subcellularLocation>
</comment>
<keyword evidence="11" id="KW-1185">Reference proteome</keyword>
<evidence type="ECO:0000256" key="4">
    <source>
        <dbReference type="ARBA" id="ARBA00022692"/>
    </source>
</evidence>
<dbReference type="Proteomes" id="UP000308652">
    <property type="component" value="Unassembled WGS sequence"/>
</dbReference>
<gene>
    <name evidence="10" type="ORF">BDQ12DRAFT_771399</name>
</gene>
<keyword evidence="3" id="KW-0808">Transferase</keyword>
<keyword evidence="2" id="KW-0328">Glycosyltransferase</keyword>
<keyword evidence="6 8" id="KW-0472">Membrane</keyword>
<evidence type="ECO:0000313" key="11">
    <source>
        <dbReference type="Proteomes" id="UP000308652"/>
    </source>
</evidence>
<dbReference type="PANTHER" id="PTHR20961:SF38">
    <property type="entry name" value="PROTEIN O-LINKED-MANNOSE BETA-1,4-N-ACETYLGLUCOSAMINYLTRANSFERASE 2"/>
    <property type="match status" value="1"/>
</dbReference>
<keyword evidence="4 8" id="KW-0812">Transmembrane</keyword>
<dbReference type="EMBL" id="ML213664">
    <property type="protein sequence ID" value="TFK32748.1"/>
    <property type="molecule type" value="Genomic_DNA"/>
</dbReference>
<dbReference type="GO" id="GO:0035269">
    <property type="term" value="P:protein O-linked glycosylation via mannose"/>
    <property type="evidence" value="ECO:0007669"/>
    <property type="project" value="TreeGrafter"/>
</dbReference>
<keyword evidence="5 8" id="KW-1133">Transmembrane helix</keyword>
<reference evidence="10 11" key="1">
    <citation type="journal article" date="2019" name="Nat. Ecol. Evol.">
        <title>Megaphylogeny resolves global patterns of mushroom evolution.</title>
        <authorList>
            <person name="Varga T."/>
            <person name="Krizsan K."/>
            <person name="Foldi C."/>
            <person name="Dima B."/>
            <person name="Sanchez-Garcia M."/>
            <person name="Sanchez-Ramirez S."/>
            <person name="Szollosi G.J."/>
            <person name="Szarkandi J.G."/>
            <person name="Papp V."/>
            <person name="Albert L."/>
            <person name="Andreopoulos W."/>
            <person name="Angelini C."/>
            <person name="Antonin V."/>
            <person name="Barry K.W."/>
            <person name="Bougher N.L."/>
            <person name="Buchanan P."/>
            <person name="Buyck B."/>
            <person name="Bense V."/>
            <person name="Catcheside P."/>
            <person name="Chovatia M."/>
            <person name="Cooper J."/>
            <person name="Damon W."/>
            <person name="Desjardin D."/>
            <person name="Finy P."/>
            <person name="Geml J."/>
            <person name="Haridas S."/>
            <person name="Hughes K."/>
            <person name="Justo A."/>
            <person name="Karasinski D."/>
            <person name="Kautmanova I."/>
            <person name="Kiss B."/>
            <person name="Kocsube S."/>
            <person name="Kotiranta H."/>
            <person name="LaButti K.M."/>
            <person name="Lechner B.E."/>
            <person name="Liimatainen K."/>
            <person name="Lipzen A."/>
            <person name="Lukacs Z."/>
            <person name="Mihaltcheva S."/>
            <person name="Morgado L.N."/>
            <person name="Niskanen T."/>
            <person name="Noordeloos M.E."/>
            <person name="Ohm R.A."/>
            <person name="Ortiz-Santana B."/>
            <person name="Ovrebo C."/>
            <person name="Racz N."/>
            <person name="Riley R."/>
            <person name="Savchenko A."/>
            <person name="Shiryaev A."/>
            <person name="Soop K."/>
            <person name="Spirin V."/>
            <person name="Szebenyi C."/>
            <person name="Tomsovsky M."/>
            <person name="Tulloss R.E."/>
            <person name="Uehling J."/>
            <person name="Grigoriev I.V."/>
            <person name="Vagvolgyi C."/>
            <person name="Papp T."/>
            <person name="Martin F.M."/>
            <person name="Miettinen O."/>
            <person name="Hibbett D.S."/>
            <person name="Nagy L.G."/>
        </authorList>
    </citation>
    <scope>NUCLEOTIDE SEQUENCE [LARGE SCALE GENOMIC DNA]</scope>
    <source>
        <strain evidence="10 11">CBS 166.37</strain>
    </source>
</reference>
<sequence>MASNRLYIILISSFLLVLILGFTFDSSLRPRLHGFASPSFDTLTPLLEVNETRLSAGVQDSSIAADDIHPIHLNDVSTETTIPSGAHVHGFTILDRVYLRNGTFYILTSDASRFPPRRNLISRPWKKVMGLNLDPTDEDMQFIDIERAHEVLGSHALRIPDFSVIVYDHPQFMTHFYHWWGEVILGAWRVYSKLSIELDSGIKALPFPSRFILPVVNVIEEGWRDKAGVDGPLMRAAFPGSSIEVADAWQDYKKLNVTVVFDRIMLISRDAAHKHPFGGRWFKMIAGTMNLTVPDGFWGPVQRSLVDNLLGGIPNVNDDGLVVYPPEFTSSRPIVTYISRQGGGRRLLEKDHERLVISLKDLEVEGICQVNVAQMELLSLKDQIALVARSTVIVGVHGNGLTHQLWMPWSKRSTVIEIVYPESYDWDYEMLARNMGHKALWNDTLITYPKGTYYKGVTIGENFHGNSIPVYGPAIAKTIRDLLIDEVGK</sequence>
<dbReference type="InterPro" id="IPR007657">
    <property type="entry name" value="Glycosyltransferase_61"/>
</dbReference>
<evidence type="ECO:0000256" key="5">
    <source>
        <dbReference type="ARBA" id="ARBA00022989"/>
    </source>
</evidence>
<dbReference type="InterPro" id="IPR049625">
    <property type="entry name" value="Glyco_transf_61_cat"/>
</dbReference>
<dbReference type="STRING" id="68775.A0A5C3LIW7"/>
<feature type="transmembrane region" description="Helical" evidence="8">
    <location>
        <begin position="6"/>
        <end position="24"/>
    </location>
</feature>
<feature type="domain" description="Glycosyltransferase 61 catalytic" evidence="9">
    <location>
        <begin position="176"/>
        <end position="408"/>
    </location>
</feature>
<evidence type="ECO:0000256" key="6">
    <source>
        <dbReference type="ARBA" id="ARBA00023136"/>
    </source>
</evidence>
<organism evidence="10 11">
    <name type="scientific">Crucibulum laeve</name>
    <dbReference type="NCBI Taxonomy" id="68775"/>
    <lineage>
        <taxon>Eukaryota</taxon>
        <taxon>Fungi</taxon>
        <taxon>Dikarya</taxon>
        <taxon>Basidiomycota</taxon>
        <taxon>Agaricomycotina</taxon>
        <taxon>Agaricomycetes</taxon>
        <taxon>Agaricomycetidae</taxon>
        <taxon>Agaricales</taxon>
        <taxon>Agaricineae</taxon>
        <taxon>Nidulariaceae</taxon>
        <taxon>Crucibulum</taxon>
    </lineage>
</organism>